<evidence type="ECO:0000313" key="13">
    <source>
        <dbReference type="EMBL" id="TDG25149.1"/>
    </source>
</evidence>
<feature type="compositionally biased region" description="Low complexity" evidence="10">
    <location>
        <begin position="719"/>
        <end position="734"/>
    </location>
</feature>
<dbReference type="GO" id="GO:0015385">
    <property type="term" value="F:sodium:proton antiporter activity"/>
    <property type="evidence" value="ECO:0007669"/>
    <property type="project" value="InterPro"/>
</dbReference>
<evidence type="ECO:0000256" key="10">
    <source>
        <dbReference type="SAM" id="MobiDB-lite"/>
    </source>
</evidence>
<dbReference type="Gene3D" id="6.10.140.1330">
    <property type="match status" value="1"/>
</dbReference>
<organism evidence="13 14">
    <name type="scientific">Paraburkholderia silviterrae</name>
    <dbReference type="NCBI Taxonomy" id="2528715"/>
    <lineage>
        <taxon>Bacteria</taxon>
        <taxon>Pseudomonadati</taxon>
        <taxon>Pseudomonadota</taxon>
        <taxon>Betaproteobacteria</taxon>
        <taxon>Burkholderiales</taxon>
        <taxon>Burkholderiaceae</taxon>
        <taxon>Paraburkholderia</taxon>
    </lineage>
</organism>
<feature type="transmembrane region" description="Helical" evidence="11">
    <location>
        <begin position="72"/>
        <end position="89"/>
    </location>
</feature>
<feature type="transmembrane region" description="Helical" evidence="11">
    <location>
        <begin position="31"/>
        <end position="52"/>
    </location>
</feature>
<keyword evidence="8 11" id="KW-0472">Membrane</keyword>
<feature type="transmembrane region" description="Helical" evidence="11">
    <location>
        <begin position="173"/>
        <end position="198"/>
    </location>
</feature>
<feature type="compositionally biased region" description="Low complexity" evidence="10">
    <location>
        <begin position="757"/>
        <end position="768"/>
    </location>
</feature>
<dbReference type="Proteomes" id="UP000295722">
    <property type="component" value="Unassembled WGS sequence"/>
</dbReference>
<sequence>MIIHVLLLSGFLLASIALVQAVSLRFALSESVLLAAWGFALGGIYLVSGEAWPQLATSVFTPALAPRLPPEAYLWIFLPLLLFQAALSVNVREMLGDAAPILLLAVVAVFVATAMVGGAIGLTGLGPLTDGLLLGAMIATTDPSAVLAVFREVGAPERLVRLVEGESLLNDAAAIAIATVLIAAITGDTAAATGGAALRTLAIELLGGLAVGALAGRAFAYLLPALGGEGKAEISLSFALPYPLYLFADQTLHVSGVVSVVAAGLVISGLGRTRLSPVNWQHLQLIWEQVAAMAGAAIFLLAAMQIPATLRDAHWLDLIALVVVVVTALVARLVVAFGMLPLLSRLRLTEPVSAAYKLVIAWGGLRGAVTLVLALGLAHNEALPETTRRFVAILATGFVLVSLIVNGSSLKLLIKRLKLDLLSPQEEALQQQAVRLSSLGVFEQVHLAARTFRIPESIADEACNSFRHSIDLSATAFDIEAALSERERLAIGLATLASKERDLIPRYGSGIITIRNLDAMMRNTDAMIEAARESGRIGYQRAAAKILAEPPGLRVARFVARWLHINQPYADALADQFELLMCRRVVLHELLEFADGSLTPLLGERLAKLLRTILKSRIEKAERGLDNVRRCFGGNGADALERRMMLLYALREGRARVVAMYEDRSISKEIYDSIRRELDAAWKRAVPRAHPDLLLGDGAHAQAGGVGEPKAFAGTGADAQSNAQSNAQANAQAAPTPEVQGTAAPVATAARDDTPDTTDTTESTASDANEAQRGAAP</sequence>
<feature type="transmembrane region" description="Helical" evidence="11">
    <location>
        <begin position="318"/>
        <end position="343"/>
    </location>
</feature>
<dbReference type="AlphaFoldDB" id="A0A4R5MDN7"/>
<reference evidence="13 14" key="1">
    <citation type="submission" date="2019-03" db="EMBL/GenBank/DDBJ databases">
        <title>Paraburkholderia sp. 4M-K11, isolated from subtropical forest soil.</title>
        <authorList>
            <person name="Gao Z.-H."/>
            <person name="Qiu L.-H."/>
        </authorList>
    </citation>
    <scope>NUCLEOTIDE SEQUENCE [LARGE SCALE GENOMIC DNA]</scope>
    <source>
        <strain evidence="13 14">4M-K11</strain>
    </source>
</reference>
<evidence type="ECO:0000256" key="9">
    <source>
        <dbReference type="ARBA" id="ARBA00023201"/>
    </source>
</evidence>
<evidence type="ECO:0000313" key="14">
    <source>
        <dbReference type="Proteomes" id="UP000295722"/>
    </source>
</evidence>
<dbReference type="GO" id="GO:0098719">
    <property type="term" value="P:sodium ion import across plasma membrane"/>
    <property type="evidence" value="ECO:0007669"/>
    <property type="project" value="TreeGrafter"/>
</dbReference>
<feature type="transmembrane region" description="Helical" evidence="11">
    <location>
        <begin position="390"/>
        <end position="414"/>
    </location>
</feature>
<gene>
    <name evidence="13" type="ORF">EYW47_04615</name>
</gene>
<keyword evidence="14" id="KW-1185">Reference proteome</keyword>
<dbReference type="InterPro" id="IPR006153">
    <property type="entry name" value="Cation/H_exchanger_TM"/>
</dbReference>
<feature type="transmembrane region" description="Helical" evidence="11">
    <location>
        <begin position="252"/>
        <end position="273"/>
    </location>
</feature>
<keyword evidence="6" id="KW-0915">Sodium</keyword>
<evidence type="ECO:0000256" key="11">
    <source>
        <dbReference type="SAM" id="Phobius"/>
    </source>
</evidence>
<feature type="transmembrane region" description="Helical" evidence="11">
    <location>
        <begin position="355"/>
        <end position="378"/>
    </location>
</feature>
<keyword evidence="5 11" id="KW-1133">Transmembrane helix</keyword>
<evidence type="ECO:0000256" key="3">
    <source>
        <dbReference type="ARBA" id="ARBA00022475"/>
    </source>
</evidence>
<dbReference type="GO" id="GO:0051453">
    <property type="term" value="P:regulation of intracellular pH"/>
    <property type="evidence" value="ECO:0007669"/>
    <property type="project" value="TreeGrafter"/>
</dbReference>
<dbReference type="EMBL" id="SMRP01000002">
    <property type="protein sequence ID" value="TDG25149.1"/>
    <property type="molecule type" value="Genomic_DNA"/>
</dbReference>
<name>A0A4R5MDN7_9BURK</name>
<evidence type="ECO:0000256" key="4">
    <source>
        <dbReference type="ARBA" id="ARBA00022692"/>
    </source>
</evidence>
<dbReference type="GO" id="GO:0005886">
    <property type="term" value="C:plasma membrane"/>
    <property type="evidence" value="ECO:0007669"/>
    <property type="project" value="UniProtKB-SubCell"/>
</dbReference>
<dbReference type="InterPro" id="IPR018422">
    <property type="entry name" value="Cation/H_exchanger_CPA1"/>
</dbReference>
<keyword evidence="2" id="KW-0813">Transport</keyword>
<feature type="domain" description="Cation/H+ exchanger transmembrane" evidence="12">
    <location>
        <begin position="14"/>
        <end position="415"/>
    </location>
</feature>
<comment type="caution">
    <text evidence="13">The sequence shown here is derived from an EMBL/GenBank/DDBJ whole genome shotgun (WGS) entry which is preliminary data.</text>
</comment>
<feature type="transmembrane region" description="Helical" evidence="11">
    <location>
        <begin position="205"/>
        <end position="223"/>
    </location>
</feature>
<keyword evidence="4 11" id="KW-0812">Transmembrane</keyword>
<evidence type="ECO:0000259" key="12">
    <source>
        <dbReference type="Pfam" id="PF00999"/>
    </source>
</evidence>
<evidence type="ECO:0000256" key="7">
    <source>
        <dbReference type="ARBA" id="ARBA00023065"/>
    </source>
</evidence>
<dbReference type="Pfam" id="PF00999">
    <property type="entry name" value="Na_H_Exchanger"/>
    <property type="match status" value="1"/>
</dbReference>
<evidence type="ECO:0000256" key="2">
    <source>
        <dbReference type="ARBA" id="ARBA00022448"/>
    </source>
</evidence>
<feature type="transmembrane region" description="Helical" evidence="11">
    <location>
        <begin position="101"/>
        <end position="125"/>
    </location>
</feature>
<evidence type="ECO:0000256" key="6">
    <source>
        <dbReference type="ARBA" id="ARBA00023053"/>
    </source>
</evidence>
<keyword evidence="9" id="KW-0739">Sodium transport</keyword>
<proteinExistence type="predicted"/>
<dbReference type="RefSeq" id="WP_133193715.1">
    <property type="nucleotide sequence ID" value="NZ_JBHUCW010000006.1"/>
</dbReference>
<feature type="region of interest" description="Disordered" evidence="10">
    <location>
        <begin position="705"/>
        <end position="777"/>
    </location>
</feature>
<evidence type="ECO:0000256" key="8">
    <source>
        <dbReference type="ARBA" id="ARBA00023136"/>
    </source>
</evidence>
<dbReference type="PANTHER" id="PTHR10110:SF86">
    <property type="entry name" value="SODIUM_HYDROGEN EXCHANGER 7"/>
    <property type="match status" value="1"/>
</dbReference>
<dbReference type="PANTHER" id="PTHR10110">
    <property type="entry name" value="SODIUM/HYDROGEN EXCHANGER"/>
    <property type="match status" value="1"/>
</dbReference>
<dbReference type="GO" id="GO:0015386">
    <property type="term" value="F:potassium:proton antiporter activity"/>
    <property type="evidence" value="ECO:0007669"/>
    <property type="project" value="TreeGrafter"/>
</dbReference>
<keyword evidence="7" id="KW-0406">Ion transport</keyword>
<accession>A0A4R5MDN7</accession>
<dbReference type="OrthoDB" id="9809206at2"/>
<protein>
    <submittedName>
        <fullName evidence="13">Sodium:proton antiporter</fullName>
    </submittedName>
</protein>
<evidence type="ECO:0000256" key="1">
    <source>
        <dbReference type="ARBA" id="ARBA00004651"/>
    </source>
</evidence>
<evidence type="ECO:0000256" key="5">
    <source>
        <dbReference type="ARBA" id="ARBA00022989"/>
    </source>
</evidence>
<comment type="subcellular location">
    <subcellularLocation>
        <location evidence="1">Cell membrane</location>
        <topology evidence="1">Multi-pass membrane protein</topology>
    </subcellularLocation>
</comment>
<keyword evidence="3" id="KW-1003">Cell membrane</keyword>